<organism evidence="5 6">
    <name type="scientific">Odocoileus virginianus</name>
    <name type="common">White-tailed deer</name>
    <dbReference type="NCBI Taxonomy" id="9874"/>
    <lineage>
        <taxon>Eukaryota</taxon>
        <taxon>Metazoa</taxon>
        <taxon>Chordata</taxon>
        <taxon>Craniata</taxon>
        <taxon>Vertebrata</taxon>
        <taxon>Euteleostomi</taxon>
        <taxon>Mammalia</taxon>
        <taxon>Eutheria</taxon>
        <taxon>Laurasiatheria</taxon>
        <taxon>Artiodactyla</taxon>
        <taxon>Ruminantia</taxon>
        <taxon>Pecora</taxon>
        <taxon>Cervidae</taxon>
        <taxon>Odocoileinae</taxon>
        <taxon>Odocoileus</taxon>
    </lineage>
</organism>
<protein>
    <submittedName>
        <fullName evidence="6">Mitochondrial mRNA pseudouridine synthase RPUSD3 isoform X1</fullName>
    </submittedName>
</protein>
<feature type="region of interest" description="Disordered" evidence="3">
    <location>
        <begin position="230"/>
        <end position="252"/>
    </location>
</feature>
<keyword evidence="1 2" id="KW-0053">Apoptosis</keyword>
<reference evidence="5" key="1">
    <citation type="journal article" date="2022" name="J. Hered.">
        <title>A De Novo Chromosome-Level Genome Assembly of the White-Tailed Deer, Odocoileus Virginianus.</title>
        <authorList>
            <person name="London E.W."/>
            <person name="Roca A.L."/>
            <person name="Novakofski J.E."/>
            <person name="Mateus-Pinilla N.E."/>
        </authorList>
    </citation>
    <scope>NUCLEOTIDE SEQUENCE [LARGE SCALE GENOMIC DNA]</scope>
</reference>
<feature type="domain" description="CIDE-N" evidence="4">
    <location>
        <begin position="82"/>
        <end position="159"/>
    </location>
</feature>
<dbReference type="Gene3D" id="3.30.2350.10">
    <property type="entry name" value="Pseudouridine synthase"/>
    <property type="match status" value="1"/>
</dbReference>
<dbReference type="CDD" id="cd02869">
    <property type="entry name" value="PseudoU_synth_RluA_like"/>
    <property type="match status" value="1"/>
</dbReference>
<dbReference type="InterPro" id="IPR003508">
    <property type="entry name" value="CIDE-N_dom"/>
</dbReference>
<accession>A0A6J0X281</accession>
<dbReference type="RefSeq" id="XP_020743165.2">
    <property type="nucleotide sequence ID" value="XM_020887506.2"/>
</dbReference>
<dbReference type="SUPFAM" id="SSF54277">
    <property type="entry name" value="CAD &amp; PB1 domains"/>
    <property type="match status" value="1"/>
</dbReference>
<evidence type="ECO:0000256" key="1">
    <source>
        <dbReference type="ARBA" id="ARBA00022703"/>
    </source>
</evidence>
<dbReference type="Pfam" id="PF02017">
    <property type="entry name" value="CIDE-N"/>
    <property type="match status" value="1"/>
</dbReference>
<dbReference type="SMART" id="SM00266">
    <property type="entry name" value="CAD"/>
    <property type="match status" value="1"/>
</dbReference>
<dbReference type="Proteomes" id="UP001652640">
    <property type="component" value="Chromosome 26"/>
</dbReference>
<evidence type="ECO:0000313" key="6">
    <source>
        <dbReference type="RefSeq" id="XP_020743165.2"/>
    </source>
</evidence>
<dbReference type="InterPro" id="IPR020103">
    <property type="entry name" value="PsdUridine_synth_cat_dom_sf"/>
</dbReference>
<dbReference type="Pfam" id="PF00849">
    <property type="entry name" value="PseudoU_synth_2"/>
    <property type="match status" value="1"/>
</dbReference>
<evidence type="ECO:0000313" key="5">
    <source>
        <dbReference type="Proteomes" id="UP001652640"/>
    </source>
</evidence>
<dbReference type="PANTHER" id="PTHR12306:SF9">
    <property type="entry name" value="LIPID TRANSFERASE CIDEC"/>
    <property type="match status" value="1"/>
</dbReference>
<dbReference type="SUPFAM" id="SSF55120">
    <property type="entry name" value="Pseudouridine synthase"/>
    <property type="match status" value="1"/>
</dbReference>
<evidence type="ECO:0000256" key="3">
    <source>
        <dbReference type="SAM" id="MobiDB-lite"/>
    </source>
</evidence>
<evidence type="ECO:0000256" key="2">
    <source>
        <dbReference type="PROSITE-ProRule" id="PRU00447"/>
    </source>
</evidence>
<evidence type="ECO:0000259" key="4">
    <source>
        <dbReference type="PROSITE" id="PS51135"/>
    </source>
</evidence>
<keyword evidence="5" id="KW-1185">Reference proteome</keyword>
<dbReference type="GeneID" id="110133507"/>
<sequence length="538" mass="59296">MFWAIPCPKAFETCIHPSFLAFSGSEAGLPSQGPNTIQLTKMEYAMKSLSLLYPKSLSRCTAVSTSVVTQQQLSEPSAEAPRARPCRVTTADRGVRKGIMVHSLEDLHVKVRDTLMLADKPFFLVLEEDGTTVETEEYFQSLADDTVFMVLHKGQKWQPPSEQSTRYQLALSRKPAKIDVARVTFDLYKVNPQDFIGCLNVKATLYGTYSLSYDLHCSGAKRIMNLPRHQLQRRGASKPSDPPGDQPFPGLLRPETFSREELVDVLRAAVVDRKGPLVTLNKPQGLPVTGKPGELTLLSVLPELSRSLGLGEQELQVVRASGKEASGLVLLSSCPRTASHLQKFFTHSQRARRPTATYCAVTDGIPVTSEGKIQAALKLEHIDGVHLVVPVQSPSRKDIMEGVKRTLSHFRVVATGSSCALVQLQPLTVFPSQLQAHMALQLCPVLGDHTYSARVGTVLGQRFLLPVESTRPQRQVLDEALLGRLCLTPSQAARLPLHLHLHCLHLPGARPRDPPVELLAPLPSYFSRTLQCLGLHYQ</sequence>
<name>A0A6J0X281_ODOVR</name>
<dbReference type="Gene3D" id="3.10.20.10">
    <property type="match status" value="1"/>
</dbReference>
<reference evidence="6" key="2">
    <citation type="submission" date="2025-08" db="UniProtKB">
        <authorList>
            <consortium name="RefSeq"/>
        </authorList>
    </citation>
    <scope>IDENTIFICATION</scope>
    <source>
        <tissue evidence="6">Tongue muscle</tissue>
    </source>
</reference>
<gene>
    <name evidence="6" type="primary">LOC110133507</name>
</gene>
<dbReference type="OrthoDB" id="428658at2759"/>
<proteinExistence type="predicted"/>
<dbReference type="PROSITE" id="PS51135">
    <property type="entry name" value="CIDE_N"/>
    <property type="match status" value="1"/>
</dbReference>
<dbReference type="PANTHER" id="PTHR12306">
    <property type="entry name" value="CELL DEATH ACTIVATOR CIDE"/>
    <property type="match status" value="1"/>
</dbReference>
<dbReference type="InterPro" id="IPR006145">
    <property type="entry name" value="PsdUridine_synth_RsuA/RluA"/>
</dbReference>